<evidence type="ECO:0000313" key="1">
    <source>
        <dbReference type="EMBL" id="KDR50765.1"/>
    </source>
</evidence>
<accession>A0A069QDA3</accession>
<dbReference type="AlphaFoldDB" id="A0A069QDA3"/>
<dbReference type="EMBL" id="JNGW01000140">
    <property type="protein sequence ID" value="KDR50765.1"/>
    <property type="molecule type" value="Genomic_DNA"/>
</dbReference>
<reference evidence="1 2" key="1">
    <citation type="submission" date="2013-08" db="EMBL/GenBank/DDBJ databases">
        <authorList>
            <person name="Weinstock G."/>
            <person name="Sodergren E."/>
            <person name="Wylie T."/>
            <person name="Fulton L."/>
            <person name="Fulton R."/>
            <person name="Fronick C."/>
            <person name="O'Laughlin M."/>
            <person name="Godfrey J."/>
            <person name="Miner T."/>
            <person name="Herter B."/>
            <person name="Appelbaum E."/>
            <person name="Cordes M."/>
            <person name="Lek S."/>
            <person name="Wollam A."/>
            <person name="Pepin K.H."/>
            <person name="Palsikar V.B."/>
            <person name="Mitreva M."/>
            <person name="Wilson R.K."/>
        </authorList>
    </citation>
    <scope>NUCLEOTIDE SEQUENCE [LARGE SCALE GENOMIC DNA]</scope>
    <source>
        <strain evidence="1 2">ATCC 15930</strain>
    </source>
</reference>
<dbReference type="PATRIC" id="fig|1122985.7.peg.3322"/>
<dbReference type="Gene3D" id="2.180.10.10">
    <property type="entry name" value="RHS repeat-associated core"/>
    <property type="match status" value="1"/>
</dbReference>
<name>A0A069QDA3_HOYLO</name>
<proteinExistence type="predicted"/>
<keyword evidence="2" id="KW-1185">Reference proteome</keyword>
<dbReference type="Proteomes" id="UP000027442">
    <property type="component" value="Unassembled WGS sequence"/>
</dbReference>
<dbReference type="HOGENOM" id="CLU_1546239_0_0_10"/>
<evidence type="ECO:0000313" key="2">
    <source>
        <dbReference type="Proteomes" id="UP000027442"/>
    </source>
</evidence>
<comment type="caution">
    <text evidence="1">The sequence shown here is derived from an EMBL/GenBank/DDBJ whole genome shotgun (WGS) entry which is preliminary data.</text>
</comment>
<sequence length="173" mass="20103">MEGVFPSHHPQFDAYLPYGELFMNVHLSAEEMPYKLNGKKLDEETRLYYYGARYTFLYVTYHDSRHRYFPETSESTIGEVKTVIMQALDISWDNVPEDFQHSQASYAQQKLNDAQLSASERTEYVNHLNKVLSGIATFSVNKGRVDLNHFKAGISKFEVRGHKTERKLGKKQK</sequence>
<gene>
    <name evidence="1" type="ORF">HMPREF1991_03207</name>
</gene>
<protein>
    <submittedName>
        <fullName evidence="1">Uncharacterized protein</fullName>
    </submittedName>
</protein>
<organism evidence="1 2">
    <name type="scientific">Hoylesella loescheii DSM 19665 = JCM 12249 = ATCC 15930</name>
    <dbReference type="NCBI Taxonomy" id="1122985"/>
    <lineage>
        <taxon>Bacteria</taxon>
        <taxon>Pseudomonadati</taxon>
        <taxon>Bacteroidota</taxon>
        <taxon>Bacteroidia</taxon>
        <taxon>Bacteroidales</taxon>
        <taxon>Prevotellaceae</taxon>
        <taxon>Hoylesella</taxon>
    </lineage>
</organism>